<keyword evidence="1" id="KW-0732">Signal</keyword>
<dbReference type="InterPro" id="IPR038142">
    <property type="entry name" value="Cytochrome_P460_sp"/>
</dbReference>
<gene>
    <name evidence="3" type="ORF">GNH96_13590</name>
</gene>
<dbReference type="EMBL" id="CP046565">
    <property type="protein sequence ID" value="QJD30893.1"/>
    <property type="molecule type" value="Genomic_DNA"/>
</dbReference>
<evidence type="ECO:0000256" key="1">
    <source>
        <dbReference type="SAM" id="SignalP"/>
    </source>
</evidence>
<evidence type="ECO:0000259" key="2">
    <source>
        <dbReference type="Pfam" id="PF16694"/>
    </source>
</evidence>
<feature type="domain" description="Cytochrome P460" evidence="2">
    <location>
        <begin position="29"/>
        <end position="155"/>
    </location>
</feature>
<dbReference type="KEGG" id="metu:GNH96_13590"/>
<accession>A0A858QAP8</accession>
<dbReference type="FunFam" id="3.50.70.20:FF:000001">
    <property type="entry name" value="Cytochrome P460"/>
    <property type="match status" value="1"/>
</dbReference>
<dbReference type="CDD" id="cd20753">
    <property type="entry name" value="cyt_P460_Mc-like"/>
    <property type="match status" value="1"/>
</dbReference>
<reference evidence="4" key="1">
    <citation type="submission" date="2019-12" db="EMBL/GenBank/DDBJ databases">
        <authorList>
            <person name="Awala S.I."/>
            <person name="Rhee S.K."/>
        </authorList>
    </citation>
    <scope>NUCLEOTIDE SEQUENCE [LARGE SCALE GENOMIC DNA]</scope>
    <source>
        <strain evidence="4">IM1</strain>
    </source>
</reference>
<keyword evidence="4" id="KW-1185">Reference proteome</keyword>
<feature type="signal peptide" evidence="1">
    <location>
        <begin position="1"/>
        <end position="17"/>
    </location>
</feature>
<evidence type="ECO:0000313" key="4">
    <source>
        <dbReference type="Proteomes" id="UP000503004"/>
    </source>
</evidence>
<sequence>MRKLAIALLFPAAAALAEPAAAPNGISLPAGYKDWKMIGVSSRIEQNNLRAILGNDIAVKAAREGKTHPWPDGAILVKLSWKKGTHELFPSAEVPGDFTQADFMVKDAAKYASTGGWGYARWLGMEQKPYGVNADFAQECMGCHSGAKAADYVFTHPAKLP</sequence>
<dbReference type="Pfam" id="PF16694">
    <property type="entry name" value="Cytochrome_P460"/>
    <property type="match status" value="1"/>
</dbReference>
<proteinExistence type="predicted"/>
<name>A0A858QAP8_9GAMM</name>
<feature type="chain" id="PRO_5032463060" evidence="1">
    <location>
        <begin position="18"/>
        <end position="161"/>
    </location>
</feature>
<evidence type="ECO:0000313" key="3">
    <source>
        <dbReference type="EMBL" id="QJD30893.1"/>
    </source>
</evidence>
<dbReference type="InterPro" id="IPR032033">
    <property type="entry name" value="Cytochrome_P460"/>
</dbReference>
<dbReference type="Gene3D" id="3.50.70.20">
    <property type="entry name" value="Cytochrome P460"/>
    <property type="match status" value="1"/>
</dbReference>
<dbReference type="RefSeq" id="WP_169604169.1">
    <property type="nucleotide sequence ID" value="NZ_CP046565.1"/>
</dbReference>
<dbReference type="AlphaFoldDB" id="A0A858QAP8"/>
<organism evidence="3 4">
    <name type="scientific">Methylococcus geothermalis</name>
    <dbReference type="NCBI Taxonomy" id="2681310"/>
    <lineage>
        <taxon>Bacteria</taxon>
        <taxon>Pseudomonadati</taxon>
        <taxon>Pseudomonadota</taxon>
        <taxon>Gammaproteobacteria</taxon>
        <taxon>Methylococcales</taxon>
        <taxon>Methylococcaceae</taxon>
        <taxon>Methylococcus</taxon>
    </lineage>
</organism>
<protein>
    <submittedName>
        <fullName evidence="3">Cytochrome P460</fullName>
    </submittedName>
</protein>
<dbReference type="Proteomes" id="UP000503004">
    <property type="component" value="Chromosome"/>
</dbReference>